<keyword evidence="3" id="KW-1185">Reference proteome</keyword>
<sequence length="77" mass="8987">MYISEKPVNPSLIDYLGPWPWYILSLEAIALGTFFILYLPFWLMNFGKNKKHKSAIWQTYALGHNKNCDLTHIIAND</sequence>
<gene>
    <name evidence="2" type="ORF">JCM21738_5338</name>
</gene>
<feature type="transmembrane region" description="Helical" evidence="1">
    <location>
        <begin position="20"/>
        <end position="43"/>
    </location>
</feature>
<dbReference type="Pfam" id="PF14808">
    <property type="entry name" value="TMEM164"/>
    <property type="match status" value="1"/>
</dbReference>
<evidence type="ECO:0000313" key="2">
    <source>
        <dbReference type="EMBL" id="GAE48250.1"/>
    </source>
</evidence>
<accession>W4RUZ2</accession>
<dbReference type="eggNOG" id="COG5522">
    <property type="taxonomic scope" value="Bacteria"/>
</dbReference>
<keyword evidence="1" id="KW-0812">Transmembrane</keyword>
<protein>
    <submittedName>
        <fullName evidence="2">Uncharacterized protein</fullName>
    </submittedName>
</protein>
<keyword evidence="1" id="KW-1133">Transmembrane helix</keyword>
<proteinExistence type="predicted"/>
<organism evidence="2 3">
    <name type="scientific">Mesobacillus boroniphilus JCM 21738</name>
    <dbReference type="NCBI Taxonomy" id="1294265"/>
    <lineage>
        <taxon>Bacteria</taxon>
        <taxon>Bacillati</taxon>
        <taxon>Bacillota</taxon>
        <taxon>Bacilli</taxon>
        <taxon>Bacillales</taxon>
        <taxon>Bacillaceae</taxon>
        <taxon>Mesobacillus</taxon>
    </lineage>
</organism>
<evidence type="ECO:0000313" key="3">
    <source>
        <dbReference type="Proteomes" id="UP000018949"/>
    </source>
</evidence>
<dbReference type="EMBL" id="BAUW01000145">
    <property type="protein sequence ID" value="GAE48250.1"/>
    <property type="molecule type" value="Genomic_DNA"/>
</dbReference>
<dbReference type="AlphaFoldDB" id="W4RUZ2"/>
<comment type="caution">
    <text evidence="2">The sequence shown here is derived from an EMBL/GenBank/DDBJ whole genome shotgun (WGS) entry which is preliminary data.</text>
</comment>
<name>W4RUZ2_9BACI</name>
<reference evidence="2 3" key="1">
    <citation type="submission" date="2013-12" db="EMBL/GenBank/DDBJ databases">
        <title>NBRP : Genome information of microbial organism related human and environment.</title>
        <authorList>
            <person name="Hattori M."/>
            <person name="Oshima K."/>
            <person name="Inaba H."/>
            <person name="Suda W."/>
            <person name="Sakamoto M."/>
            <person name="Iino T."/>
            <person name="Kitahara M."/>
            <person name="Oshida Y."/>
            <person name="Iida T."/>
            <person name="Kudo T."/>
            <person name="Itoh T."/>
            <person name="Ahmed I."/>
            <person name="Ohkuma M."/>
        </authorList>
    </citation>
    <scope>NUCLEOTIDE SEQUENCE [LARGE SCALE GENOMIC DNA]</scope>
    <source>
        <strain evidence="2 3">JCM 21738</strain>
    </source>
</reference>
<evidence type="ECO:0000256" key="1">
    <source>
        <dbReference type="SAM" id="Phobius"/>
    </source>
</evidence>
<dbReference type="Proteomes" id="UP000018949">
    <property type="component" value="Unassembled WGS sequence"/>
</dbReference>
<keyword evidence="1" id="KW-0472">Membrane</keyword>